<dbReference type="Gene3D" id="3.40.50.720">
    <property type="entry name" value="NAD(P)-binding Rossmann-like Domain"/>
    <property type="match status" value="1"/>
</dbReference>
<evidence type="ECO:0000313" key="3">
    <source>
        <dbReference type="Proteomes" id="UP000824179"/>
    </source>
</evidence>
<organism evidence="2 3">
    <name type="scientific">Candidatus Coproplasma stercoripullorum</name>
    <dbReference type="NCBI Taxonomy" id="2840751"/>
    <lineage>
        <taxon>Bacteria</taxon>
        <taxon>Bacillati</taxon>
        <taxon>Bacillota</taxon>
        <taxon>Clostridia</taxon>
        <taxon>Eubacteriales</taxon>
        <taxon>Candidatus Coproplasma</taxon>
    </lineage>
</organism>
<dbReference type="Pfam" id="PF01370">
    <property type="entry name" value="Epimerase"/>
    <property type="match status" value="1"/>
</dbReference>
<dbReference type="Proteomes" id="UP000824179">
    <property type="component" value="Unassembled WGS sequence"/>
</dbReference>
<dbReference type="SUPFAM" id="SSF51735">
    <property type="entry name" value="NAD(P)-binding Rossmann-fold domains"/>
    <property type="match status" value="1"/>
</dbReference>
<dbReference type="GO" id="GO:0005737">
    <property type="term" value="C:cytoplasm"/>
    <property type="evidence" value="ECO:0007669"/>
    <property type="project" value="TreeGrafter"/>
</dbReference>
<dbReference type="InterPro" id="IPR036291">
    <property type="entry name" value="NAD(P)-bd_dom_sf"/>
</dbReference>
<proteinExistence type="predicted"/>
<dbReference type="AlphaFoldDB" id="A0A9D1AFB2"/>
<reference evidence="2" key="2">
    <citation type="journal article" date="2021" name="PeerJ">
        <title>Extensive microbial diversity within the chicken gut microbiome revealed by metagenomics and culture.</title>
        <authorList>
            <person name="Gilroy R."/>
            <person name="Ravi A."/>
            <person name="Getino M."/>
            <person name="Pursley I."/>
            <person name="Horton D.L."/>
            <person name="Alikhan N.F."/>
            <person name="Baker D."/>
            <person name="Gharbi K."/>
            <person name="Hall N."/>
            <person name="Watson M."/>
            <person name="Adriaenssens E.M."/>
            <person name="Foster-Nyarko E."/>
            <person name="Jarju S."/>
            <person name="Secka A."/>
            <person name="Antonio M."/>
            <person name="Oren A."/>
            <person name="Chaudhuri R.R."/>
            <person name="La Ragione R."/>
            <person name="Hildebrand F."/>
            <person name="Pallen M.J."/>
        </authorList>
    </citation>
    <scope>NUCLEOTIDE SEQUENCE</scope>
    <source>
        <strain evidence="2">ChiW25-3613</strain>
    </source>
</reference>
<sequence length="512" mass="57591">MVIAMTGVSGNMGREALIQALELDFVDAVKILLTPRKRNDKLAKKLKWTYGARVDIVRGWLSDISSCKTLVEGADIVVNMAAVIPPRSDKNASASYECNQLGAMRLADAVAAMPKQAKLIHTSTVAVYGNRTLAHPWGRVGDPLLPAIYDNYAMHKMIAERYVMESAVKNWAVLRQTAMLYDGIIFSNISDGLLFHATLNGPLEWVTARDSGYLIKRIIEREHAGEIDGFWNRAYDISGGAQNRRTGYDTFADGFSIMGGSPKAYFKPNWCATRNFHGMWYADGGELQKLFGYQRGTVADFWADMGKKYRMFKIARIFPSSVIGLFVFRRLLHDDNAPLKWLKRGDEGRVLAAFGGSKAALSLPDKWADYSVADAASYGSREEAPEVKFRDKLLDHGYDERKSMDEWSLEDMNGAAAFRGGKCLSKEYVSPREKLLWQCSEGHTFLAAPYTVLGAGHWCPFCAPEPWNFDRLAKKSPFIAQIWYDSHSEDENISYWFDKDGRACFETSREEE</sequence>
<feature type="domain" description="NAD-dependent epimerase/dehydratase" evidence="1">
    <location>
        <begin position="3"/>
        <end position="166"/>
    </location>
</feature>
<evidence type="ECO:0000259" key="1">
    <source>
        <dbReference type="Pfam" id="PF01370"/>
    </source>
</evidence>
<reference evidence="2" key="1">
    <citation type="submission" date="2020-10" db="EMBL/GenBank/DDBJ databases">
        <authorList>
            <person name="Gilroy R."/>
        </authorList>
    </citation>
    <scope>NUCLEOTIDE SEQUENCE</scope>
    <source>
        <strain evidence="2">ChiW25-3613</strain>
    </source>
</reference>
<dbReference type="PANTHER" id="PTHR48079:SF6">
    <property type="entry name" value="NAD(P)-BINDING DOMAIN-CONTAINING PROTEIN-RELATED"/>
    <property type="match status" value="1"/>
</dbReference>
<gene>
    <name evidence="2" type="ORF">IAB90_01375</name>
</gene>
<dbReference type="InterPro" id="IPR051783">
    <property type="entry name" value="NAD(P)-dependent_oxidoreduct"/>
</dbReference>
<dbReference type="EMBL" id="DVHB01000027">
    <property type="protein sequence ID" value="HIR39010.1"/>
    <property type="molecule type" value="Genomic_DNA"/>
</dbReference>
<protein>
    <submittedName>
        <fullName evidence="2">NAD-dependent epimerase/dehydratase family protein</fullName>
    </submittedName>
</protein>
<evidence type="ECO:0000313" key="2">
    <source>
        <dbReference type="EMBL" id="HIR39010.1"/>
    </source>
</evidence>
<dbReference type="InterPro" id="IPR001509">
    <property type="entry name" value="Epimerase_deHydtase"/>
</dbReference>
<comment type="caution">
    <text evidence="2">The sequence shown here is derived from an EMBL/GenBank/DDBJ whole genome shotgun (WGS) entry which is preliminary data.</text>
</comment>
<dbReference type="GO" id="GO:0004029">
    <property type="term" value="F:aldehyde dehydrogenase (NAD+) activity"/>
    <property type="evidence" value="ECO:0007669"/>
    <property type="project" value="TreeGrafter"/>
</dbReference>
<accession>A0A9D1AFB2</accession>
<name>A0A9D1AFB2_9FIRM</name>
<dbReference type="PANTHER" id="PTHR48079">
    <property type="entry name" value="PROTEIN YEEZ"/>
    <property type="match status" value="1"/>
</dbReference>